<protein>
    <recommendedName>
        <fullName evidence="3">Outer membrane protein beta-barrel domain-containing protein</fullName>
    </recommendedName>
</protein>
<evidence type="ECO:0008006" key="3">
    <source>
        <dbReference type="Google" id="ProtNLM"/>
    </source>
</evidence>
<proteinExistence type="predicted"/>
<dbReference type="RefSeq" id="WP_002675220.1">
    <property type="nucleotide sequence ID" value="NZ_GL573160.1"/>
</dbReference>
<gene>
    <name evidence="1" type="ORF">HMPREF1977_2156</name>
</gene>
<organism evidence="1 2">
    <name type="scientific">Capnocytophaga ochracea F0287</name>
    <dbReference type="NCBI Taxonomy" id="873517"/>
    <lineage>
        <taxon>Bacteria</taxon>
        <taxon>Pseudomonadati</taxon>
        <taxon>Bacteroidota</taxon>
        <taxon>Flavobacteriia</taxon>
        <taxon>Flavobacteriales</taxon>
        <taxon>Flavobacteriaceae</taxon>
        <taxon>Capnocytophaga</taxon>
    </lineage>
</organism>
<comment type="caution">
    <text evidence="1">The sequence shown here is derived from an EMBL/GenBank/DDBJ whole genome shotgun (WGS) entry which is preliminary data.</text>
</comment>
<accession>E4MUU6</accession>
<sequence>MKPLMYLLGVYFLLIVGNLTAQNHYDKEIAQSKRFIDSIINAEKAMLKSKLIDIEKQLDNRAISTSTAKQMKQKAAEEAHINIQLKTKQVANRLSVILRQKVDKKHALSPADSIEKKKLNEEYNIVIQKVDSLKKEQEPHYNNGMRIDFGNNHIYIGEKVHISKGNKYGCDGEDLEFCYTKKYKRTQSGLNFAIGFHNLNSKEHFSNDHFRLWGSKSVEIGYTRNTRLLNNTNLLHLTYGLSWMMDKLKMKGDEHFVKEGNITKIEPYPKETIRSKFKTIYLILPVNLEFDLTPPLIYKDKKYFPIHKQFRFGIGGYIGALLTTKQKVKYEEDGRVRKDKNRKYYNVNEWTYGLSAHIGYRGTVFYARYSLIPLFTNNPVNEYPFSIGIRFGD</sequence>
<dbReference type="HOGENOM" id="CLU_061776_0_0_10"/>
<evidence type="ECO:0000313" key="2">
    <source>
        <dbReference type="Proteomes" id="UP000005391"/>
    </source>
</evidence>
<dbReference type="eggNOG" id="COG0086">
    <property type="taxonomic scope" value="Bacteria"/>
</dbReference>
<dbReference type="AlphaFoldDB" id="E4MUU6"/>
<dbReference type="Proteomes" id="UP000005391">
    <property type="component" value="Unassembled WGS sequence"/>
</dbReference>
<evidence type="ECO:0000313" key="1">
    <source>
        <dbReference type="EMBL" id="EFS96515.1"/>
    </source>
</evidence>
<reference evidence="1 2" key="1">
    <citation type="submission" date="2010-10" db="EMBL/GenBank/DDBJ databases">
        <authorList>
            <person name="Muzny D."/>
            <person name="Qin X."/>
            <person name="Deng J."/>
            <person name="Jiang H."/>
            <person name="Liu Y."/>
            <person name="Qu J."/>
            <person name="Song X.-Z."/>
            <person name="Zhang L."/>
            <person name="Thornton R."/>
            <person name="Coyle M."/>
            <person name="Francisco L."/>
            <person name="Jackson L."/>
            <person name="Javaid M."/>
            <person name="Korchina V."/>
            <person name="Kovar C."/>
            <person name="Mata R."/>
            <person name="Mathew T."/>
            <person name="Ngo R."/>
            <person name="Nguyen L."/>
            <person name="Nguyen N."/>
            <person name="Okwuonu G."/>
            <person name="Ongeri F."/>
            <person name="Pham C."/>
            <person name="Simmons D."/>
            <person name="Wilczek-Boney K."/>
            <person name="Hale W."/>
            <person name="Jakkamsetti A."/>
            <person name="Pham P."/>
            <person name="Ruth R."/>
            <person name="San Lucas F."/>
            <person name="Warren J."/>
            <person name="Zhang J."/>
            <person name="Zhao Z."/>
            <person name="Zhou C."/>
            <person name="Zhu D."/>
            <person name="Lee S."/>
            <person name="Bess C."/>
            <person name="Blankenburg K."/>
            <person name="Forbes L."/>
            <person name="Fu Q."/>
            <person name="Gubbala S."/>
            <person name="Hirani K."/>
            <person name="Jayaseelan J.C."/>
            <person name="Lara F."/>
            <person name="Munidasa M."/>
            <person name="Palculict T."/>
            <person name="Patil S."/>
            <person name="Pu L.-L."/>
            <person name="Saada N."/>
            <person name="Tang L."/>
            <person name="Weissenberger G."/>
            <person name="Zhu Y."/>
            <person name="Hemphill L."/>
            <person name="Shang Y."/>
            <person name="Youmans B."/>
            <person name="Ayvaz T."/>
            <person name="Ross M."/>
            <person name="Santibanez J."/>
            <person name="Aqrawi P."/>
            <person name="Gross S."/>
            <person name="Joshi V."/>
            <person name="Fowler G."/>
            <person name="Nazareth L."/>
            <person name="Reid J."/>
            <person name="Worley K."/>
            <person name="Petrosino J."/>
            <person name="Highlander S."/>
            <person name="Gibbs R."/>
        </authorList>
    </citation>
    <scope>NUCLEOTIDE SEQUENCE [LARGE SCALE GENOMIC DNA]</scope>
    <source>
        <strain evidence="1 2">F0287</strain>
    </source>
</reference>
<dbReference type="EMBL" id="AEOH01000050">
    <property type="protein sequence ID" value="EFS96515.1"/>
    <property type="molecule type" value="Genomic_DNA"/>
</dbReference>
<name>E4MUU6_CAPOC</name>